<keyword evidence="4 7" id="KW-1133">Transmembrane helix</keyword>
<evidence type="ECO:0000313" key="8">
    <source>
        <dbReference type="EMBL" id="BAC19509.1"/>
    </source>
</evidence>
<feature type="region of interest" description="Disordered" evidence="6">
    <location>
        <begin position="355"/>
        <end position="386"/>
    </location>
</feature>
<dbReference type="Proteomes" id="UP000001409">
    <property type="component" value="Chromosome"/>
</dbReference>
<evidence type="ECO:0000256" key="6">
    <source>
        <dbReference type="SAM" id="MobiDB-lite"/>
    </source>
</evidence>
<dbReference type="GO" id="GO:0005886">
    <property type="term" value="C:plasma membrane"/>
    <property type="evidence" value="ECO:0007669"/>
    <property type="project" value="UniProtKB-SubCell"/>
</dbReference>
<dbReference type="AlphaFoldDB" id="Q8FM08"/>
<evidence type="ECO:0000256" key="1">
    <source>
        <dbReference type="ARBA" id="ARBA00004651"/>
    </source>
</evidence>
<feature type="transmembrane region" description="Helical" evidence="7">
    <location>
        <begin position="56"/>
        <end position="80"/>
    </location>
</feature>
<reference evidence="8 9" key="1">
    <citation type="journal article" date="2003" name="Genome Res.">
        <title>Comparative complete genome sequence analysis of the amino acid replacements responsible for the thermostability of Corynebacterium efficiens.</title>
        <authorList>
            <person name="Nishio Y."/>
            <person name="Nakamura Y."/>
            <person name="Kawarabayasi Y."/>
            <person name="Usuda Y."/>
            <person name="Kimura E."/>
            <person name="Sugimoto S."/>
            <person name="Matsui K."/>
            <person name="Yamagishi A."/>
            <person name="Kikuchi H."/>
            <person name="Ikeo K."/>
            <person name="Gojobori T."/>
        </authorList>
    </citation>
    <scope>NUCLEOTIDE SEQUENCE [LARGE SCALE GENOMIC DNA]</scope>
    <source>
        <strain evidence="9">DSM 44549 / YS-314 / AJ 12310 / JCM 11189 / NBRC 100395</strain>
    </source>
</reference>
<dbReference type="PANTHER" id="PTHR39087">
    <property type="entry name" value="UPF0104 MEMBRANE PROTEIN MJ1595"/>
    <property type="match status" value="1"/>
</dbReference>
<evidence type="ECO:0000313" key="9">
    <source>
        <dbReference type="Proteomes" id="UP000001409"/>
    </source>
</evidence>
<evidence type="ECO:0000256" key="7">
    <source>
        <dbReference type="SAM" id="Phobius"/>
    </source>
</evidence>
<feature type="transmembrane region" description="Helical" evidence="7">
    <location>
        <begin position="163"/>
        <end position="184"/>
    </location>
</feature>
<feature type="transmembrane region" description="Helical" evidence="7">
    <location>
        <begin position="133"/>
        <end position="156"/>
    </location>
</feature>
<feature type="transmembrane region" description="Helical" evidence="7">
    <location>
        <begin position="19"/>
        <end position="36"/>
    </location>
</feature>
<dbReference type="NCBIfam" id="TIGR00374">
    <property type="entry name" value="flippase-like domain"/>
    <property type="match status" value="1"/>
</dbReference>
<keyword evidence="3 7" id="KW-0812">Transmembrane</keyword>
<evidence type="ECO:0000256" key="4">
    <source>
        <dbReference type="ARBA" id="ARBA00022989"/>
    </source>
</evidence>
<accession>Q8FM08</accession>
<keyword evidence="2" id="KW-1003">Cell membrane</keyword>
<dbReference type="KEGG" id="cef:CE2699"/>
<dbReference type="STRING" id="196164.gene:10743147"/>
<dbReference type="eggNOG" id="COG0392">
    <property type="taxonomic scope" value="Bacteria"/>
</dbReference>
<protein>
    <recommendedName>
        <fullName evidence="10">Integral membrane protein</fullName>
    </recommendedName>
</protein>
<name>Q8FM08_COREF</name>
<keyword evidence="5 7" id="KW-0472">Membrane</keyword>
<proteinExistence type="predicted"/>
<dbReference type="PANTHER" id="PTHR39087:SF2">
    <property type="entry name" value="UPF0104 MEMBRANE PROTEIN MJ1595"/>
    <property type="match status" value="1"/>
</dbReference>
<evidence type="ECO:0000256" key="5">
    <source>
        <dbReference type="ARBA" id="ARBA00023136"/>
    </source>
</evidence>
<feature type="compositionally biased region" description="Basic and acidic residues" evidence="6">
    <location>
        <begin position="376"/>
        <end position="386"/>
    </location>
</feature>
<dbReference type="InterPro" id="IPR022791">
    <property type="entry name" value="L-PG_synthase/AglD"/>
</dbReference>
<keyword evidence="9" id="KW-1185">Reference proteome</keyword>
<organism evidence="8 9">
    <name type="scientific">Corynebacterium efficiens (strain DSM 44549 / YS-314 / AJ 12310 / JCM 11189 / NBRC 100395)</name>
    <dbReference type="NCBI Taxonomy" id="196164"/>
    <lineage>
        <taxon>Bacteria</taxon>
        <taxon>Bacillati</taxon>
        <taxon>Actinomycetota</taxon>
        <taxon>Actinomycetes</taxon>
        <taxon>Mycobacteriales</taxon>
        <taxon>Corynebacteriaceae</taxon>
        <taxon>Corynebacterium</taxon>
    </lineage>
</organism>
<evidence type="ECO:0000256" key="3">
    <source>
        <dbReference type="ARBA" id="ARBA00022692"/>
    </source>
</evidence>
<feature type="transmembrane region" description="Helical" evidence="7">
    <location>
        <begin position="323"/>
        <end position="344"/>
    </location>
</feature>
<dbReference type="Pfam" id="PF03706">
    <property type="entry name" value="LPG_synthase_TM"/>
    <property type="match status" value="1"/>
</dbReference>
<sequence length="386" mass="41524">MTATRRGPVTVRGVFSNPWVRWALSLLILGAILFFLRDHLEFLRRGIGEIRNADPLSVGLALLLLIASFVAMAEVMGILLRAGGVRPPRTATTALTFASNSWSATFPGGPALSAILTFQVQRTWGASVVLCSWFFVLSSALSTMWLVALGVSAVFFMGATLNLWSLLTSFVLMVGLSGLVYWGANHPDRMESLGRAVLHRSNRVLRRPVETGVDKLVEHISQLRTVTLSAGNFAAATTWSLLNRLLDAASLWLCVWAVTGELPWIEASPDNTSLAGVVLAYTTAKIVGSIQATPGGVGPVEAAYIATLVATGMTAVDAAGAVIIYRLLSFILMSLIGWVIYFMYFTPRGLRANRAVESESTKRDSMETDPPGAHRPAPDAAHDPSP</sequence>
<dbReference type="HOGENOM" id="CLU_048247_0_0_11"/>
<evidence type="ECO:0000256" key="2">
    <source>
        <dbReference type="ARBA" id="ARBA00022475"/>
    </source>
</evidence>
<comment type="subcellular location">
    <subcellularLocation>
        <location evidence="1">Cell membrane</location>
        <topology evidence="1">Multi-pass membrane protein</topology>
    </subcellularLocation>
</comment>
<feature type="compositionally biased region" description="Basic and acidic residues" evidence="6">
    <location>
        <begin position="355"/>
        <end position="366"/>
    </location>
</feature>
<dbReference type="EMBL" id="BA000035">
    <property type="protein sequence ID" value="BAC19509.1"/>
    <property type="molecule type" value="Genomic_DNA"/>
</dbReference>
<evidence type="ECO:0008006" key="10">
    <source>
        <dbReference type="Google" id="ProtNLM"/>
    </source>
</evidence>